<sequence length="391" mass="44331">MNGNSIKKIGIVSSCQEDWGGSEELWAKAVEYLLKDGASVSFMKTTINKNLKAVKQLCSYGMVLKPLTHNFKDRIGYYLYRKRRKRDRNGALNNPLGAGIEIYKFRRFLQTERFDIVVITQGMSFDGLQYAYECKVLNIPYITISQKVVEFYWLPSNKRPVMREVYKGAIANVFVCKQNQAITEEQFGFRFKNALVIPNPVKFSPEILPYPINTEEVRLACIGRLFVIDKGQDLLIRVLSRPKWKSRNISISFVGVGDDEAALKDLALMLEVTNIRFLGYSDNIEDLWLNHHALILPSRSEGLPLVLLETMALGRIAIATNVGGNPELIVHGVNGFLAEANESSLDEVLELAWNHKTRWPEMAKSAYKTIIDNIDLSPEIKLSTLILNPVL</sequence>
<dbReference type="PANTHER" id="PTHR12526:SF630">
    <property type="entry name" value="GLYCOSYLTRANSFERASE"/>
    <property type="match status" value="1"/>
</dbReference>
<dbReference type="Proteomes" id="UP001210231">
    <property type="component" value="Unassembled WGS sequence"/>
</dbReference>
<organism evidence="2 3">
    <name type="scientific">Polluticaenibacter yanchengensis</name>
    <dbReference type="NCBI Taxonomy" id="3014562"/>
    <lineage>
        <taxon>Bacteria</taxon>
        <taxon>Pseudomonadati</taxon>
        <taxon>Bacteroidota</taxon>
        <taxon>Chitinophagia</taxon>
        <taxon>Chitinophagales</taxon>
        <taxon>Chitinophagaceae</taxon>
        <taxon>Polluticaenibacter</taxon>
    </lineage>
</organism>
<evidence type="ECO:0000313" key="2">
    <source>
        <dbReference type="EMBL" id="MDA3616483.1"/>
    </source>
</evidence>
<proteinExistence type="predicted"/>
<dbReference type="InterPro" id="IPR001296">
    <property type="entry name" value="Glyco_trans_1"/>
</dbReference>
<dbReference type="Gene3D" id="3.40.50.2000">
    <property type="entry name" value="Glycogen Phosphorylase B"/>
    <property type="match status" value="2"/>
</dbReference>
<dbReference type="PANTHER" id="PTHR12526">
    <property type="entry name" value="GLYCOSYLTRANSFERASE"/>
    <property type="match status" value="1"/>
</dbReference>
<protein>
    <submittedName>
        <fullName evidence="2">Glycosyltransferase family 4 protein</fullName>
    </submittedName>
</protein>
<dbReference type="CDD" id="cd03801">
    <property type="entry name" value="GT4_PimA-like"/>
    <property type="match status" value="1"/>
</dbReference>
<evidence type="ECO:0000259" key="1">
    <source>
        <dbReference type="Pfam" id="PF00534"/>
    </source>
</evidence>
<dbReference type="EMBL" id="JAQGEF010000031">
    <property type="protein sequence ID" value="MDA3616483.1"/>
    <property type="molecule type" value="Genomic_DNA"/>
</dbReference>
<dbReference type="Pfam" id="PF00534">
    <property type="entry name" value="Glycos_transf_1"/>
    <property type="match status" value="1"/>
</dbReference>
<gene>
    <name evidence="2" type="ORF">O3P16_16855</name>
</gene>
<dbReference type="SUPFAM" id="SSF53756">
    <property type="entry name" value="UDP-Glycosyltransferase/glycogen phosphorylase"/>
    <property type="match status" value="1"/>
</dbReference>
<comment type="caution">
    <text evidence="2">The sequence shown here is derived from an EMBL/GenBank/DDBJ whole genome shotgun (WGS) entry which is preliminary data.</text>
</comment>
<dbReference type="RefSeq" id="WP_407032812.1">
    <property type="nucleotide sequence ID" value="NZ_JAQGEF010000031.1"/>
</dbReference>
<keyword evidence="3" id="KW-1185">Reference proteome</keyword>
<reference evidence="2 3" key="1">
    <citation type="submission" date="2022-12" db="EMBL/GenBank/DDBJ databases">
        <title>Chitinophagaceae gen. sp. nov., a new member of the family Chitinophagaceae, isolated from soil in a chemical factory.</title>
        <authorList>
            <person name="Ke Z."/>
        </authorList>
    </citation>
    <scope>NUCLEOTIDE SEQUENCE [LARGE SCALE GENOMIC DNA]</scope>
    <source>
        <strain evidence="2 3">LY-5</strain>
    </source>
</reference>
<name>A0ABT4UQP4_9BACT</name>
<feature type="domain" description="Glycosyl transferase family 1" evidence="1">
    <location>
        <begin position="211"/>
        <end position="350"/>
    </location>
</feature>
<accession>A0ABT4UQP4</accession>
<evidence type="ECO:0000313" key="3">
    <source>
        <dbReference type="Proteomes" id="UP001210231"/>
    </source>
</evidence>